<evidence type="ECO:0000313" key="2">
    <source>
        <dbReference type="EMBL" id="EFA83122.1"/>
    </source>
</evidence>
<dbReference type="Proteomes" id="UP000001396">
    <property type="component" value="Unassembled WGS sequence"/>
</dbReference>
<dbReference type="GeneID" id="31359399"/>
<proteinExistence type="predicted"/>
<accession>D3B5H4</accession>
<keyword evidence="3" id="KW-1185">Reference proteome</keyword>
<dbReference type="Gene3D" id="2.120.10.80">
    <property type="entry name" value="Kelch-type beta propeller"/>
    <property type="match status" value="1"/>
</dbReference>
<dbReference type="EMBL" id="ADBJ01000017">
    <property type="protein sequence ID" value="EFA83122.1"/>
    <property type="molecule type" value="Genomic_DNA"/>
</dbReference>
<dbReference type="InterPro" id="IPR013087">
    <property type="entry name" value="Znf_C2H2_type"/>
</dbReference>
<evidence type="ECO:0000259" key="1">
    <source>
        <dbReference type="PROSITE" id="PS00028"/>
    </source>
</evidence>
<dbReference type="PROSITE" id="PS00028">
    <property type="entry name" value="ZINC_FINGER_C2H2_1"/>
    <property type="match status" value="1"/>
</dbReference>
<dbReference type="InterPro" id="IPR011043">
    <property type="entry name" value="Gal_Oxase/kelch_b-propeller"/>
</dbReference>
<feature type="domain" description="C2H2-type" evidence="1">
    <location>
        <begin position="26"/>
        <end position="50"/>
    </location>
</feature>
<name>D3B5H4_HETP5</name>
<organism evidence="2 3">
    <name type="scientific">Heterostelium pallidum (strain ATCC 26659 / Pp 5 / PN500)</name>
    <name type="common">Cellular slime mold</name>
    <name type="synonym">Polysphondylium pallidum</name>
    <dbReference type="NCBI Taxonomy" id="670386"/>
    <lineage>
        <taxon>Eukaryota</taxon>
        <taxon>Amoebozoa</taxon>
        <taxon>Evosea</taxon>
        <taxon>Eumycetozoa</taxon>
        <taxon>Dictyostelia</taxon>
        <taxon>Acytosteliales</taxon>
        <taxon>Acytosteliaceae</taxon>
        <taxon>Heterostelium</taxon>
    </lineage>
</organism>
<sequence length="597" mass="69056">MDVRSDNLGFQCSTHKRVYENICHKCNKLLCGRCITIHNKEFDHIKYCDHIDDLKLNLNHQFGSDVNNNINSYSDCFTAINNNNHLNQRIETIWSTIKSSAHYHQSLATTETDITNHFLELHQYLIVEEQKLKRPIIQSKEDVNTTIDCKLKELKFLVNTINNHNLFVKYNGDIKKEYAQKNNHNSNNDNLEYSSTCSDSTDCYSIPKIMASILSCSTLSSFIQSNNNTLFCQYTENNNFDMRDLLAQYNNNIDSYTLDTIYKYNSQFKTSGDSLSNGNQDHYELEINKFDTNKLNELLTQSIKMSTVSLPPVIHTDNVLPTKYPFIFTTHTSKGATLIDINNKIIDEIQSKKYDFNGTYNSMVKVGDIIYIFGGFKNKTKYFRYSTLNGSIEVCDMDGIEGGRWISVCYDGIDHIYMINRDVHSRLDRYNIKTEKFEKIDTFGVGGVQILSLFYKGLIYSFSSAANTINIYDVGKHNLQELKIDKLFNATIAACTDGNGNVYLHSKDNLFIRFNIETNDTIELQPLGYFEQALSMTYQKISSSESYIYLLGGVRYNNHRYSIKNNQWENIFDDEKYERIYCSSTIFDSTYQLSYQA</sequence>
<dbReference type="InterPro" id="IPR015915">
    <property type="entry name" value="Kelch-typ_b-propeller"/>
</dbReference>
<dbReference type="InParanoid" id="D3B5H4"/>
<dbReference type="AlphaFoldDB" id="D3B5H4"/>
<dbReference type="RefSeq" id="XP_020435239.1">
    <property type="nucleotide sequence ID" value="XM_020574825.1"/>
</dbReference>
<gene>
    <name evidence="2" type="ORF">PPL_03912</name>
</gene>
<protein>
    <recommendedName>
        <fullName evidence="1">C2H2-type domain-containing protein</fullName>
    </recommendedName>
</protein>
<evidence type="ECO:0000313" key="3">
    <source>
        <dbReference type="Proteomes" id="UP000001396"/>
    </source>
</evidence>
<comment type="caution">
    <text evidence="2">The sequence shown here is derived from an EMBL/GenBank/DDBJ whole genome shotgun (WGS) entry which is preliminary data.</text>
</comment>
<dbReference type="SUPFAM" id="SSF50965">
    <property type="entry name" value="Galactose oxidase, central domain"/>
    <property type="match status" value="1"/>
</dbReference>
<reference evidence="2 3" key="1">
    <citation type="journal article" date="2011" name="Genome Res.">
        <title>Phylogeny-wide analysis of social amoeba genomes highlights ancient origins for complex intercellular communication.</title>
        <authorList>
            <person name="Heidel A.J."/>
            <person name="Lawal H.M."/>
            <person name="Felder M."/>
            <person name="Schilde C."/>
            <person name="Helps N.R."/>
            <person name="Tunggal B."/>
            <person name="Rivero F."/>
            <person name="John U."/>
            <person name="Schleicher M."/>
            <person name="Eichinger L."/>
            <person name="Platzer M."/>
            <person name="Noegel A.A."/>
            <person name="Schaap P."/>
            <person name="Gloeckner G."/>
        </authorList>
    </citation>
    <scope>NUCLEOTIDE SEQUENCE [LARGE SCALE GENOMIC DNA]</scope>
    <source>
        <strain evidence="3">ATCC 26659 / Pp 5 / PN500</strain>
    </source>
</reference>